<dbReference type="Gene3D" id="3.40.366.10">
    <property type="entry name" value="Malonyl-Coenzyme A Acyl Carrier Protein, domain 2"/>
    <property type="match status" value="3"/>
</dbReference>
<feature type="domain" description="Ketosynthase family 3 (KS3)" evidence="9">
    <location>
        <begin position="966"/>
        <end position="1390"/>
    </location>
</feature>
<feature type="compositionally biased region" description="Low complexity" evidence="7">
    <location>
        <begin position="2418"/>
        <end position="2427"/>
    </location>
</feature>
<dbReference type="Pfam" id="PF00698">
    <property type="entry name" value="Acyl_transf_1"/>
    <property type="match status" value="3"/>
</dbReference>
<feature type="domain" description="Ketosynthase family 3 (KS3)" evidence="9">
    <location>
        <begin position="1"/>
        <end position="370"/>
    </location>
</feature>
<dbReference type="Gene3D" id="3.30.70.3290">
    <property type="match status" value="3"/>
</dbReference>
<dbReference type="Pfam" id="PF02801">
    <property type="entry name" value="Ketoacyl-synt_C"/>
    <property type="match status" value="3"/>
</dbReference>
<dbReference type="EMBL" id="ASQP01000384">
    <property type="protein sequence ID" value="OMI35937.1"/>
    <property type="molecule type" value="Genomic_DNA"/>
</dbReference>
<dbReference type="PANTHER" id="PTHR43775:SF51">
    <property type="entry name" value="INACTIVE PHENOLPHTHIOCEROL SYNTHESIS POLYKETIDE SYNTHASE TYPE I PKS1-RELATED"/>
    <property type="match status" value="1"/>
</dbReference>
<keyword evidence="6" id="KW-0012">Acyltransferase</keyword>
<dbReference type="Pfam" id="PF00550">
    <property type="entry name" value="PP-binding"/>
    <property type="match status" value="3"/>
</dbReference>
<dbReference type="GO" id="GO:0004312">
    <property type="term" value="F:fatty acid synthase activity"/>
    <property type="evidence" value="ECO:0007669"/>
    <property type="project" value="TreeGrafter"/>
</dbReference>
<dbReference type="Pfam" id="PF08659">
    <property type="entry name" value="KR"/>
    <property type="match status" value="1"/>
</dbReference>
<keyword evidence="1" id="KW-0596">Phosphopantetheine</keyword>
<keyword evidence="5" id="KW-0511">Multifunctional enzyme</keyword>
<evidence type="ECO:0000256" key="6">
    <source>
        <dbReference type="ARBA" id="ARBA00023315"/>
    </source>
</evidence>
<dbReference type="Gene3D" id="3.40.47.10">
    <property type="match status" value="3"/>
</dbReference>
<dbReference type="PROSITE" id="PS00012">
    <property type="entry name" value="PHOSPHOPANTETHEINE"/>
    <property type="match status" value="2"/>
</dbReference>
<dbReference type="PROSITE" id="PS52004">
    <property type="entry name" value="KS3_2"/>
    <property type="match status" value="3"/>
</dbReference>
<evidence type="ECO:0000256" key="5">
    <source>
        <dbReference type="ARBA" id="ARBA00023268"/>
    </source>
</evidence>
<protein>
    <submittedName>
        <fullName evidence="10">Rifamycin polyketide synthase</fullName>
    </submittedName>
</protein>
<dbReference type="SUPFAM" id="SSF53901">
    <property type="entry name" value="Thiolase-like"/>
    <property type="match status" value="3"/>
</dbReference>
<feature type="compositionally biased region" description="Acidic residues" evidence="7">
    <location>
        <begin position="2408"/>
        <end position="2417"/>
    </location>
</feature>
<dbReference type="CDD" id="cd00833">
    <property type="entry name" value="PKS"/>
    <property type="match status" value="3"/>
</dbReference>
<dbReference type="Pfam" id="PF18369">
    <property type="entry name" value="PKS_DE"/>
    <property type="match status" value="1"/>
</dbReference>
<dbReference type="InterPro" id="IPR036291">
    <property type="entry name" value="NAD(P)-bd_dom_sf"/>
</dbReference>
<evidence type="ECO:0000256" key="4">
    <source>
        <dbReference type="ARBA" id="ARBA00023194"/>
    </source>
</evidence>
<dbReference type="Gene3D" id="3.40.50.720">
    <property type="entry name" value="NAD(P)-binding Rossmann-like Domain"/>
    <property type="match status" value="1"/>
</dbReference>
<evidence type="ECO:0000313" key="11">
    <source>
        <dbReference type="Proteomes" id="UP000186168"/>
    </source>
</evidence>
<dbReference type="InterPro" id="IPR001227">
    <property type="entry name" value="Ac_transferase_dom_sf"/>
</dbReference>
<dbReference type="InterPro" id="IPR014030">
    <property type="entry name" value="Ketoacyl_synth_N"/>
</dbReference>
<dbReference type="SMART" id="SM00822">
    <property type="entry name" value="PKS_KR"/>
    <property type="match status" value="1"/>
</dbReference>
<dbReference type="Pfam" id="PF16197">
    <property type="entry name" value="KAsynt_C_assoc"/>
    <property type="match status" value="3"/>
</dbReference>
<dbReference type="CDD" id="cd08952">
    <property type="entry name" value="KR_1_SDR_x"/>
    <property type="match status" value="1"/>
</dbReference>
<dbReference type="FunFam" id="1.10.1200.10:FF:000007">
    <property type="entry name" value="Probable polyketide synthase pks17"/>
    <property type="match status" value="1"/>
</dbReference>
<evidence type="ECO:0000259" key="8">
    <source>
        <dbReference type="PROSITE" id="PS50075"/>
    </source>
</evidence>
<organism evidence="10 11">
    <name type="scientific">Streptomyces sparsogenes DSM 40356</name>
    <dbReference type="NCBI Taxonomy" id="1331668"/>
    <lineage>
        <taxon>Bacteria</taxon>
        <taxon>Bacillati</taxon>
        <taxon>Actinomycetota</taxon>
        <taxon>Actinomycetes</taxon>
        <taxon>Kitasatosporales</taxon>
        <taxon>Streptomycetaceae</taxon>
        <taxon>Streptomyces</taxon>
    </lineage>
</organism>
<dbReference type="PROSITE" id="PS00606">
    <property type="entry name" value="KS3_1"/>
    <property type="match status" value="2"/>
</dbReference>
<dbReference type="FunFam" id="3.40.47.10:FF:000019">
    <property type="entry name" value="Polyketide synthase type I"/>
    <property type="match status" value="2"/>
</dbReference>
<feature type="compositionally biased region" description="Basic and acidic residues" evidence="7">
    <location>
        <begin position="852"/>
        <end position="863"/>
    </location>
</feature>
<dbReference type="Pfam" id="PF00109">
    <property type="entry name" value="ketoacyl-synt"/>
    <property type="match status" value="3"/>
</dbReference>
<name>A0A1R1SCK2_9ACTN</name>
<dbReference type="GO" id="GO:0031177">
    <property type="term" value="F:phosphopantetheine binding"/>
    <property type="evidence" value="ECO:0007669"/>
    <property type="project" value="InterPro"/>
</dbReference>
<dbReference type="SMART" id="SM00827">
    <property type="entry name" value="PKS_AT"/>
    <property type="match status" value="3"/>
</dbReference>
<dbReference type="GO" id="GO:0006633">
    <property type="term" value="P:fatty acid biosynthetic process"/>
    <property type="evidence" value="ECO:0007669"/>
    <property type="project" value="InterPro"/>
</dbReference>
<keyword evidence="2" id="KW-0597">Phosphoprotein</keyword>
<evidence type="ECO:0000256" key="3">
    <source>
        <dbReference type="ARBA" id="ARBA00022679"/>
    </source>
</evidence>
<dbReference type="SMART" id="SM01294">
    <property type="entry name" value="PKS_PP_betabranch"/>
    <property type="match status" value="1"/>
</dbReference>
<dbReference type="SMART" id="SM00823">
    <property type="entry name" value="PKS_PP"/>
    <property type="match status" value="3"/>
</dbReference>
<dbReference type="SUPFAM" id="SSF55048">
    <property type="entry name" value="Probable ACP-binding domain of malonyl-CoA ACP transacylase"/>
    <property type="match status" value="3"/>
</dbReference>
<reference evidence="10 11" key="1">
    <citation type="submission" date="2013-05" db="EMBL/GenBank/DDBJ databases">
        <title>Genome sequence of Streptomyces sparsogenes DSM 40356.</title>
        <authorList>
            <person name="Coyne S."/>
            <person name="Seebeck F.P."/>
        </authorList>
    </citation>
    <scope>NUCLEOTIDE SEQUENCE [LARGE SCALE GENOMIC DNA]</scope>
    <source>
        <strain evidence="10 11">DSM 40356</strain>
    </source>
</reference>
<dbReference type="PROSITE" id="PS50075">
    <property type="entry name" value="CARRIER"/>
    <property type="match status" value="3"/>
</dbReference>
<dbReference type="InterPro" id="IPR016036">
    <property type="entry name" value="Malonyl_transacylase_ACP-bd"/>
</dbReference>
<keyword evidence="11" id="KW-1185">Reference proteome</keyword>
<feature type="region of interest" description="Disordered" evidence="7">
    <location>
        <begin position="839"/>
        <end position="863"/>
    </location>
</feature>
<accession>A0A1R1SCK2</accession>
<dbReference type="InterPro" id="IPR057326">
    <property type="entry name" value="KR_dom"/>
</dbReference>
<keyword evidence="3" id="KW-0808">Transferase</keyword>
<dbReference type="InterPro" id="IPR016035">
    <property type="entry name" value="Acyl_Trfase/lysoPLipase"/>
</dbReference>
<keyword evidence="4" id="KW-0045">Antibiotic biosynthesis</keyword>
<dbReference type="InterPro" id="IPR041618">
    <property type="entry name" value="PKS_DE"/>
</dbReference>
<dbReference type="GO" id="GO:0004315">
    <property type="term" value="F:3-oxoacyl-[acyl-carrier-protein] synthase activity"/>
    <property type="evidence" value="ECO:0007669"/>
    <property type="project" value="InterPro"/>
</dbReference>
<dbReference type="InterPro" id="IPR006162">
    <property type="entry name" value="Ppantetheine_attach_site"/>
</dbReference>
<dbReference type="InterPro" id="IPR014043">
    <property type="entry name" value="Acyl_transferase_dom"/>
</dbReference>
<feature type="region of interest" description="Disordered" evidence="7">
    <location>
        <begin position="2408"/>
        <end position="2427"/>
    </location>
</feature>
<feature type="domain" description="Carrier" evidence="8">
    <location>
        <begin position="862"/>
        <end position="940"/>
    </location>
</feature>
<dbReference type="InterPro" id="IPR020806">
    <property type="entry name" value="PKS_PP-bd"/>
</dbReference>
<sequence>MASEQGGFLDRVDQFDAGFFGISPREAAAMDPQQRLALELGWELLENAGIAPDTMTGQRAGVFVGAMSDDYATLTRQRDSTAVSHHTLAGLQRGMIANRLSYLLGLNGPSLTVDSGQSSSLVAVHMACQSLRAGECEIALAGGVNLNLTFDGTLSVSRFGGLSADGRCYTFDARANGYVRGEGGGFVLLKPLARALRDGDRIHGVVRGSAVNNDGGGDSLTTPSQKAQEDVLRRAYIAADVRPDDIQYVELHGTGTPVGDPIEAAALAAVLGSTRPADQPLRVGSVKTNVGHLEGAAGIVGLIKVLLALEAGELPASLNFETPNPAIPLEDWHLRVHTERSPWPRPDAPLVAGVSSFGMGGTNAHVVVERAPAVEPAAEVTSGAAGLAAGGGVVPWVVSGRSAEGVRGQAARLREFVAAASDASVVDVGWSLASLRAGLEHRAVVFGSDREELLAALESVAAGEPAEGVVSGVRADGADGVVFVFPGQGSQWAGMATELLDASPVFAERFGECAAALAPYVDWVPGDVVRGRAGAPSLERVDVVQPVLWAVMVSLAEVWRAHGVEPAAVVGHSQGELAAAVVAGVLSIEDAARVVALRSRLIGRELAGRGGMVSLPVAESVAEELIAPWTGRIGVATVNGPESTVVAGEAAALDELMAVCERDEVRARRIPVDYGSHTPQVESIRDALLELAAPITPRAAQVPMYSTVTAELLADGTADAGYWYRNLRQPVRFQDTVRELIATGHTRFVEVSPHPVLTSPVEETGEEAGVDVFAGGTLRRDQGDGRRFLTSLAALWAHGGAPDWQAVFAGTGARRAELPTYAFQRRRYWLDGTATAPEAAPVNDEAAVPADAHSDGAEGTHEGTRDVAHAVGSQTAAVLGYGTPDEIDVRRSFKDLGFDSVMLGDLRGRLNTVLGERLTMATLFSYPTPARLAAHLESLRDGTGNRRTAAVSVREPGRDGAAGAADDPIAIVAMSCRFPGGVASPEDLWRLVTAERDAISDFPDDRGWDLERLLRPEGQGRVSTGVGGFVDNATDFDPRFFGISPREALAMDPQQRLLLETSWELLERAGIDPDTLRGSRTGVFVGTMDQEYGPRLHEAPETLDGLMLTGKTTSVASGRIAYVLGLTGPALTVDTACSSSLVALHLAVESLRRGECSMALAGGATVLSTPGIFTELTSQQGLALDGRCKAFAAAADGTGFSEGAGMLLVERLSDARRNGHRVLAVVRGSAINQDGASNGLTAPNGLSQQQVIRDAWASAGLTAADVDMVEAHGTGTALGDPIEAEALLATYGQDRPEDRPLLLGSLKSNIGHTQAAAGVAGVIKAVLAIRHGLVPRTLHVDRPTPEVDWSTGAVRLATESTPWPETSPVRRAGVSSFGISGTNAHVVLEQAPAAGPAPAPPAPARHGGALPWVVSGRTAAGLRAQAARLREFAAGSGATDEELGRALATTRSALEHRAVVVAEDRETFLAGLDALGAGESAAHVLSGRASDEPGGVVFVFPGQGSQWAGMAVELLASSEAFARSMAECDRVIGSFVDWSVVDVLRGDPELLERIEILQPVLFAVMVSLARMWRSFGVEPGAVVGHSQGEIAAAFVAGALSLEDAVRIVVLRSRLFADELMGRGAIASVALPVEDVRQLIEGRPGLSVAGINGPNACTVAGGLDELGEFVELCRDRGERARVVPSTVASHGPQVEPLREHLLELLAPTAPKAARVPFYSTVTGERIDTLKLDAEYWYSNAREPIQFSEVTRALMDDGYRVFVESSAHPVLTTPLQTIGHAAERDILCVGTLRRERGGIDQVLTSLGQLWIRGLRPDWPALFAPAAAGTEPVELPTYAFQRDRYWLAPAAAGAPVQVELPSAPLSEPVDGFRQKVLDAPTDAQRLRVVLDEVCGQAAAVLGWASAQEVEVWRAFRDSGFDSLTATDLRNRLGTATGQTLAPTAVFDYPTPLSLAEHLRDLILGATSPDPDSAAVPARTASGDDPIAIVATSCRFPGDVRSPEDLWRLLMDGQDAIGGLPDNRGWDLGALYDPDASRAGTSYVDQGGFLYDAGEFDAGFFGISPREAVAMDPQQRLLLETSWEAMERAGLDPTSLRGSRTGVFVGLVPHGYGTDATNAQESGGYLFTGAAGSVASGRIAYTFGLTGPAVTVDTACSSSLVALHLAVRALRQGECSMALAGGVTVMSTPGVFTEFSQQRGLAPDGRCKPFAAAADGTSWSEGVGVLLLEPLSQAQRAGHQVLAVIRGTAVNQDGASNGLTAPSGPAQQRVIRQALSDAGVAAADVDLVEAHGTGTTLGDPIEAQALLATYGQGRPADRPLLLGSLKSNLGHTSAAAGVAGVIKVVEAMRRGVVPRTLHVDEPTPHVDWSSGAVELVTEGCAWPETGRPRRAGVSSFGVSGTNAHVILEQAPEEEPAGDAEAESGPAESGPAGLVAGGGVVPWVISGRSAAGVRGQAARLREFVASSEASVVDVGWSLASSRAGLEHRAVVLGSHRDELLTALEAVETGEPTTGVISGVALEGAADGVVFVFPGQGSQWAGMTTELLDASPVFAERFGECEAALTAHIDWVPGDVVRGRAGAPSLDRVDVVQPVLWAVMVSLAEVWRAHGVEPAAVVGHSQGELAAAVVAGVLSIEGAARVVALRSRLIGRELAGRGGMVSLPVAESVAEELIAPWTGRISVATVNGPRSTVVAGEATALDELMAACERDEVRARRIPVDYGSHTPQVESIRDALLELAAPVAPRAAQVPMYSTVTAELLADGGADADYWYRNLREPVRFHDTVKALMATGHTTFVEVSPHPVLTSALEDAGEAAAAEVTAVGTLRRDEGGPRRFLASLAALWVRGVVPDWQAVFAGTGARRVELPTYAFQTKHYWFDTAPARPAASADPHAAFWEVVEREDLEGLAETLRLDESRPELTAVLPALSAWHKRHAEAATLDSWRYRAHWKPLPGAPKAALSGTWLVAVTRDQLGGTLYETVADALRLHGAVVEPLVLGDVGQEGDVGDTGDTGGISDTGTAGEGPWAAALAAHTEAVGVLSLLAEDVTPLADRPAVPAGLAHNLALLQRLEASGLDAALWCVTRGAVSTGEHDALTSPAQALAWGLGRVVAQELPSRWGGLVDLPQEPDERVLARLCAVLAAGGDEDQVAIRPSGTYGRRLVRAPLGDALPGAWAPAGGTVLITGGTGALGSRVARRLAAQGAEHLLLVSRRGAAAPGYAELEAELTAAGARVTAAACDVADPDALRHLLKSVPDDFPLTAVVHTAAVLDDGALTTLTPAQLDRVLRVKAGAAWQLHEMTQDLGLTAFVLFSSLAGTVGMAGQGNYAPGNAYLDALAQHRHAQGLVATSVAWGSWARGGMADRDAVGETSARHGVPLLPPERALASLEAALAHGDTSLVIADIDWERFAHAYTATRPSRLLDELPEARAVLTAEGAAEGAVTAPLRERLAGLAPAERERQLREAVRAQVADVLGHDSGESVELRRRFLELGLDSVTAVELRNRLNVATGLRLPTTVVFDHPTVTDLVRHLGTELFGDDRRTADSAAATAPGTAELDRIEVLLTRLPDGDPSRTELAGRLRHLLRAATGAAPASEEAVDAEDLESASNDEIFEYIGKEFGIS</sequence>
<dbReference type="SMART" id="SM00825">
    <property type="entry name" value="PKS_KS"/>
    <property type="match status" value="3"/>
</dbReference>
<dbReference type="Proteomes" id="UP000186168">
    <property type="component" value="Unassembled WGS sequence"/>
</dbReference>
<dbReference type="FunFam" id="3.40.366.10:FF:000002">
    <property type="entry name" value="Probable polyketide synthase 2"/>
    <property type="match status" value="3"/>
</dbReference>
<dbReference type="InterPro" id="IPR036736">
    <property type="entry name" value="ACP-like_sf"/>
</dbReference>
<gene>
    <name evidence="10" type="ORF">SPAR_28816</name>
</gene>
<dbReference type="GO" id="GO:0033068">
    <property type="term" value="P:macrolide biosynthetic process"/>
    <property type="evidence" value="ECO:0007669"/>
    <property type="project" value="UniProtKB-ARBA"/>
</dbReference>
<feature type="domain" description="Ketosynthase family 3 (KS3)" evidence="9">
    <location>
        <begin position="1980"/>
        <end position="2405"/>
    </location>
</feature>
<dbReference type="InterPro" id="IPR013968">
    <property type="entry name" value="PKS_KR"/>
</dbReference>
<comment type="caution">
    <text evidence="10">The sequence shown here is derived from an EMBL/GenBank/DDBJ whole genome shotgun (WGS) entry which is preliminary data.</text>
</comment>
<dbReference type="InterPro" id="IPR032821">
    <property type="entry name" value="PKS_assoc"/>
</dbReference>
<feature type="domain" description="Carrier" evidence="8">
    <location>
        <begin position="1877"/>
        <end position="1959"/>
    </location>
</feature>
<proteinExistence type="predicted"/>
<evidence type="ECO:0000259" key="9">
    <source>
        <dbReference type="PROSITE" id="PS52004"/>
    </source>
</evidence>
<dbReference type="InterPro" id="IPR016039">
    <property type="entry name" value="Thiolase-like"/>
</dbReference>
<dbReference type="PANTHER" id="PTHR43775">
    <property type="entry name" value="FATTY ACID SYNTHASE"/>
    <property type="match status" value="1"/>
</dbReference>
<dbReference type="NCBIfam" id="NF045894">
    <property type="entry name" value="PKS_plus_SDR"/>
    <property type="match status" value="1"/>
</dbReference>
<dbReference type="InterPro" id="IPR009081">
    <property type="entry name" value="PP-bd_ACP"/>
</dbReference>
<dbReference type="InterPro" id="IPR050091">
    <property type="entry name" value="PKS_NRPS_Biosynth_Enz"/>
</dbReference>
<dbReference type="STRING" id="67365.GCA_001704635_04372"/>
<dbReference type="InterPro" id="IPR014031">
    <property type="entry name" value="Ketoacyl_synth_C"/>
</dbReference>
<evidence type="ECO:0000256" key="1">
    <source>
        <dbReference type="ARBA" id="ARBA00022450"/>
    </source>
</evidence>
<dbReference type="SUPFAM" id="SSF47336">
    <property type="entry name" value="ACP-like"/>
    <property type="match status" value="3"/>
</dbReference>
<evidence type="ECO:0000256" key="7">
    <source>
        <dbReference type="SAM" id="MobiDB-lite"/>
    </source>
</evidence>
<dbReference type="InterPro" id="IPR018201">
    <property type="entry name" value="Ketoacyl_synth_AS"/>
</dbReference>
<dbReference type="SUPFAM" id="SSF52151">
    <property type="entry name" value="FabD/lysophospholipase-like"/>
    <property type="match status" value="3"/>
</dbReference>
<dbReference type="InterPro" id="IPR020841">
    <property type="entry name" value="PKS_Beta-ketoAc_synthase_dom"/>
</dbReference>
<dbReference type="Gene3D" id="1.10.1200.10">
    <property type="entry name" value="ACP-like"/>
    <property type="match status" value="3"/>
</dbReference>
<dbReference type="SUPFAM" id="SSF51735">
    <property type="entry name" value="NAD(P)-binding Rossmann-fold domains"/>
    <property type="match status" value="2"/>
</dbReference>
<feature type="domain" description="Carrier" evidence="8">
    <location>
        <begin position="3453"/>
        <end position="3528"/>
    </location>
</feature>
<evidence type="ECO:0000313" key="10">
    <source>
        <dbReference type="EMBL" id="OMI35937.1"/>
    </source>
</evidence>
<evidence type="ECO:0000256" key="2">
    <source>
        <dbReference type="ARBA" id="ARBA00022553"/>
    </source>
</evidence>